<dbReference type="Gene3D" id="3.20.20.70">
    <property type="entry name" value="Aldolase class I"/>
    <property type="match status" value="1"/>
</dbReference>
<proteinExistence type="inferred from homology"/>
<keyword evidence="1 8" id="KW-0004">4Fe-4S</keyword>
<dbReference type="AlphaFoldDB" id="A0A1I1KJG1"/>
<dbReference type="SUPFAM" id="SSF102114">
    <property type="entry name" value="Radical SAM enzymes"/>
    <property type="match status" value="1"/>
</dbReference>
<dbReference type="Pfam" id="PF13186">
    <property type="entry name" value="SPASM"/>
    <property type="match status" value="1"/>
</dbReference>
<dbReference type="InterPro" id="IPR013785">
    <property type="entry name" value="Aldolase_TIM"/>
</dbReference>
<keyword evidence="7 8" id="KW-0411">Iron-sulfur</keyword>
<dbReference type="EMBL" id="FOLY01000004">
    <property type="protein sequence ID" value="SFC61104.1"/>
    <property type="molecule type" value="Genomic_DNA"/>
</dbReference>
<dbReference type="GO" id="GO:0005506">
    <property type="term" value="F:iron ion binding"/>
    <property type="evidence" value="ECO:0007669"/>
    <property type="project" value="UniProtKB-UniRule"/>
</dbReference>
<sequence>MNDMTTAGAGIAPPMGLLAELTHRCPLQCPYCSNPVELERRSDELDTVGWQRVLREAAEVGVLQVHLSGGEPAARPDLVELVETCAREGLYSNLITAGVSITPERLAALDDAGLDHVQLSFQGADAAVTEHVSALRGAFEKKCAFAGEVRKRGLPLTINVVIHRANIHQIEAFIDLALELGAERLELAHAQYYGWALHNRGALMPKRAEVMTALRTVEAAQQRLKGRLAIDSVVPDYYARGPKPCMNGWGRQTINITPSGLGLPCHAAQTIPGLEFWSVREHGLADIWYHSPAFNAFRGTDFLPETCQSCERLDIDHGGCRCQALMMTGDARQMDPVCQHSPWHEEIQTLTLEEAGRDEPFAYRRFARTRRQAHPNAATHQDADA</sequence>
<dbReference type="SFLD" id="SFLDG01386">
    <property type="entry name" value="main_SPASM_domain-containing"/>
    <property type="match status" value="1"/>
</dbReference>
<comment type="similarity">
    <text evidence="8">Belongs to the radical SAM superfamily. PqqE family.</text>
</comment>
<evidence type="ECO:0000313" key="11">
    <source>
        <dbReference type="Proteomes" id="UP000199046"/>
    </source>
</evidence>
<evidence type="ECO:0000256" key="2">
    <source>
        <dbReference type="ARBA" id="ARBA00022691"/>
    </source>
</evidence>
<dbReference type="GO" id="GO:0016491">
    <property type="term" value="F:oxidoreductase activity"/>
    <property type="evidence" value="ECO:0007669"/>
    <property type="project" value="UniProtKB-KW"/>
</dbReference>
<feature type="binding site" evidence="8">
    <location>
        <position position="32"/>
    </location>
    <ligand>
        <name>[4Fe-4S] cluster</name>
        <dbReference type="ChEBI" id="CHEBI:49883"/>
        <note>4Fe-4S-S-AdoMet</note>
    </ligand>
</feature>
<dbReference type="Proteomes" id="UP000199046">
    <property type="component" value="Unassembled WGS sequence"/>
</dbReference>
<dbReference type="CDD" id="cd21119">
    <property type="entry name" value="SPASM_PqqE"/>
    <property type="match status" value="1"/>
</dbReference>
<name>A0A1I1KJG1_9GAMM</name>
<dbReference type="Pfam" id="PF04055">
    <property type="entry name" value="Radical_SAM"/>
    <property type="match status" value="1"/>
</dbReference>
<evidence type="ECO:0000256" key="8">
    <source>
        <dbReference type="HAMAP-Rule" id="MF_00660"/>
    </source>
</evidence>
<dbReference type="InterPro" id="IPR058240">
    <property type="entry name" value="rSAM_sf"/>
</dbReference>
<accession>A0A1I1KJG1</accession>
<keyword evidence="2 8" id="KW-0949">S-adenosyl-L-methionine</keyword>
<feature type="binding site" evidence="8">
    <location>
        <position position="29"/>
    </location>
    <ligand>
        <name>[4Fe-4S] cluster</name>
        <dbReference type="ChEBI" id="CHEBI:49883"/>
        <note>4Fe-4S-S-AdoMet</note>
    </ligand>
</feature>
<dbReference type="InterPro" id="IPR050377">
    <property type="entry name" value="Radical_SAM_PqqE_MftC-like"/>
</dbReference>
<evidence type="ECO:0000259" key="9">
    <source>
        <dbReference type="PROSITE" id="PS51918"/>
    </source>
</evidence>
<dbReference type="NCBIfam" id="TIGR02109">
    <property type="entry name" value="PQQ_syn_pqqE"/>
    <property type="match status" value="1"/>
</dbReference>
<dbReference type="GO" id="GO:0018189">
    <property type="term" value="P:pyrroloquinoline quinone biosynthetic process"/>
    <property type="evidence" value="ECO:0007669"/>
    <property type="project" value="UniProtKB-UniRule"/>
</dbReference>
<dbReference type="STRING" id="402385.SAMN05421848_2030"/>
<organism evidence="10 11">
    <name type="scientific">Kushneria avicenniae</name>
    <dbReference type="NCBI Taxonomy" id="402385"/>
    <lineage>
        <taxon>Bacteria</taxon>
        <taxon>Pseudomonadati</taxon>
        <taxon>Pseudomonadota</taxon>
        <taxon>Gammaproteobacteria</taxon>
        <taxon>Oceanospirillales</taxon>
        <taxon>Halomonadaceae</taxon>
        <taxon>Kushneria</taxon>
    </lineage>
</organism>
<dbReference type="PIRSF" id="PIRSF037420">
    <property type="entry name" value="PQQ_syn_pqqE"/>
    <property type="match status" value="1"/>
</dbReference>
<evidence type="ECO:0000256" key="5">
    <source>
        <dbReference type="ARBA" id="ARBA00023002"/>
    </source>
</evidence>
<comment type="cofactor">
    <cofactor evidence="8">
        <name>[4Fe-4S] cluster</name>
        <dbReference type="ChEBI" id="CHEBI:49883"/>
    </cofactor>
    <text evidence="8">Binds 1 [4Fe-4S] cluster. The cluster is coordinated with 3 cysteines and an exchangeable S-adenosyl-L-methionine.</text>
</comment>
<comment type="function">
    <text evidence="8">Catalyzes the cross-linking of a glutamate residue and a tyrosine residue in the PqqA protein as part of the biosynthesis of pyrroloquinoline quinone (PQQ).</text>
</comment>
<keyword evidence="3 8" id="KW-0479">Metal-binding</keyword>
<dbReference type="InterPro" id="IPR007197">
    <property type="entry name" value="rSAM"/>
</dbReference>
<evidence type="ECO:0000256" key="4">
    <source>
        <dbReference type="ARBA" id="ARBA00022905"/>
    </source>
</evidence>
<evidence type="ECO:0000256" key="7">
    <source>
        <dbReference type="ARBA" id="ARBA00023014"/>
    </source>
</evidence>
<dbReference type="SFLD" id="SFLDF00280">
    <property type="entry name" value="coenzyme_PQQ_synthesis_protein"/>
    <property type="match status" value="1"/>
</dbReference>
<evidence type="ECO:0000256" key="3">
    <source>
        <dbReference type="ARBA" id="ARBA00022723"/>
    </source>
</evidence>
<dbReference type="GO" id="GO:1904047">
    <property type="term" value="F:S-adenosyl-L-methionine binding"/>
    <property type="evidence" value="ECO:0007669"/>
    <property type="project" value="UniProtKB-UniRule"/>
</dbReference>
<dbReference type="InterPro" id="IPR023885">
    <property type="entry name" value="4Fe4S-binding_SPASM_dom"/>
</dbReference>
<dbReference type="PROSITE" id="PS01305">
    <property type="entry name" value="MOAA_NIFB_PQQE"/>
    <property type="match status" value="1"/>
</dbReference>
<keyword evidence="4 8" id="KW-0884">PQQ biosynthesis</keyword>
<dbReference type="SFLD" id="SFLDS00029">
    <property type="entry name" value="Radical_SAM"/>
    <property type="match status" value="1"/>
</dbReference>
<dbReference type="PANTHER" id="PTHR11228:SF7">
    <property type="entry name" value="PQQA PEPTIDE CYCLASE"/>
    <property type="match status" value="1"/>
</dbReference>
<evidence type="ECO:0000256" key="6">
    <source>
        <dbReference type="ARBA" id="ARBA00023004"/>
    </source>
</evidence>
<reference evidence="11" key="1">
    <citation type="submission" date="2016-10" db="EMBL/GenBank/DDBJ databases">
        <authorList>
            <person name="Varghese N."/>
            <person name="Submissions S."/>
        </authorList>
    </citation>
    <scope>NUCLEOTIDE SEQUENCE [LARGE SCALE GENOMIC DNA]</scope>
    <source>
        <strain evidence="11">DSM 23439</strain>
    </source>
</reference>
<gene>
    <name evidence="8" type="primary">pqqE</name>
    <name evidence="10" type="ORF">SAMN05421848_2030</name>
</gene>
<dbReference type="PANTHER" id="PTHR11228">
    <property type="entry name" value="RADICAL SAM DOMAIN PROTEIN"/>
    <property type="match status" value="1"/>
</dbReference>
<dbReference type="HAMAP" id="MF_00660">
    <property type="entry name" value="PqqE"/>
    <property type="match status" value="1"/>
</dbReference>
<dbReference type="EC" id="1.21.98.4" evidence="8"/>
<dbReference type="GO" id="GO:0051539">
    <property type="term" value="F:4 iron, 4 sulfur cluster binding"/>
    <property type="evidence" value="ECO:0007669"/>
    <property type="project" value="UniProtKB-KW"/>
</dbReference>
<dbReference type="PROSITE" id="PS51918">
    <property type="entry name" value="RADICAL_SAM"/>
    <property type="match status" value="1"/>
</dbReference>
<dbReference type="NCBIfam" id="TIGR04085">
    <property type="entry name" value="rSAM_more_4Fe4S"/>
    <property type="match status" value="1"/>
</dbReference>
<evidence type="ECO:0000313" key="10">
    <source>
        <dbReference type="EMBL" id="SFC61104.1"/>
    </source>
</evidence>
<dbReference type="CDD" id="cd01335">
    <property type="entry name" value="Radical_SAM"/>
    <property type="match status" value="1"/>
</dbReference>
<evidence type="ECO:0000256" key="1">
    <source>
        <dbReference type="ARBA" id="ARBA00022485"/>
    </source>
</evidence>
<feature type="binding site" evidence="8">
    <location>
        <position position="25"/>
    </location>
    <ligand>
        <name>[4Fe-4S] cluster</name>
        <dbReference type="ChEBI" id="CHEBI:49883"/>
        <note>4Fe-4S-S-AdoMet</note>
    </ligand>
</feature>
<dbReference type="InterPro" id="IPR017200">
    <property type="entry name" value="PqqE-like"/>
</dbReference>
<dbReference type="UniPathway" id="UPA00539"/>
<keyword evidence="11" id="KW-1185">Reference proteome</keyword>
<comment type="subunit">
    <text evidence="8">Interacts with PqqD. The interaction is necessary for activity of PqqE.</text>
</comment>
<dbReference type="InterPro" id="IPR011843">
    <property type="entry name" value="PQQ_synth_PqqE_bac"/>
</dbReference>
<keyword evidence="5 8" id="KW-0560">Oxidoreductase</keyword>
<keyword evidence="6 8" id="KW-0408">Iron</keyword>
<protein>
    <recommendedName>
        <fullName evidence="8">PqqA peptide cyclase</fullName>
        <ecNumber evidence="8">1.21.98.4</ecNumber>
    </recommendedName>
    <alternativeName>
        <fullName evidence="8">Coenzyme PQQ synthesis protein E</fullName>
    </alternativeName>
</protein>
<dbReference type="GO" id="GO:0009975">
    <property type="term" value="F:cyclase activity"/>
    <property type="evidence" value="ECO:0007669"/>
    <property type="project" value="UniProtKB-UniRule"/>
</dbReference>
<dbReference type="InterPro" id="IPR000385">
    <property type="entry name" value="MoaA_NifB_PqqE_Fe-S-bd_CS"/>
</dbReference>
<comment type="pathway">
    <text evidence="8">Cofactor biosynthesis; pyrroloquinoline quinone biosynthesis.</text>
</comment>
<comment type="catalytic activity">
    <reaction evidence="8">
        <text>[PQQ precursor protein] + S-adenosyl-L-methionine = E-Y cross-linked-[PQQ precursor protein] + 5'-deoxyadenosine + L-methionine + H(+)</text>
        <dbReference type="Rhea" id="RHEA:56836"/>
        <dbReference type="Rhea" id="RHEA-COMP:14800"/>
        <dbReference type="Rhea" id="RHEA-COMP:14801"/>
        <dbReference type="ChEBI" id="CHEBI:15378"/>
        <dbReference type="ChEBI" id="CHEBI:17319"/>
        <dbReference type="ChEBI" id="CHEBI:57844"/>
        <dbReference type="ChEBI" id="CHEBI:59789"/>
        <dbReference type="ChEBI" id="CHEBI:141026"/>
        <dbReference type="ChEBI" id="CHEBI:141027"/>
        <dbReference type="EC" id="1.21.98.4"/>
    </reaction>
</comment>
<dbReference type="SFLD" id="SFLDG01067">
    <property type="entry name" value="SPASM/twitch_domain_containing"/>
    <property type="match status" value="1"/>
</dbReference>
<feature type="domain" description="Radical SAM core" evidence="9">
    <location>
        <begin position="11"/>
        <end position="227"/>
    </location>
</feature>